<evidence type="ECO:0000256" key="4">
    <source>
        <dbReference type="ARBA" id="ARBA00022540"/>
    </source>
</evidence>
<feature type="compositionally biased region" description="Basic and acidic residues" evidence="10">
    <location>
        <begin position="164"/>
        <end position="173"/>
    </location>
</feature>
<dbReference type="InterPro" id="IPR042528">
    <property type="entry name" value="elF-2B_alpha_N"/>
</dbReference>
<organism evidence="11 12">
    <name type="scientific">Pycnococcus provasolii</name>
    <dbReference type="NCBI Taxonomy" id="41880"/>
    <lineage>
        <taxon>Eukaryota</taxon>
        <taxon>Viridiplantae</taxon>
        <taxon>Chlorophyta</taxon>
        <taxon>Pseudoscourfieldiophyceae</taxon>
        <taxon>Pseudoscourfieldiales</taxon>
        <taxon>Pycnococcaceae</taxon>
        <taxon>Pycnococcus</taxon>
    </lineage>
</organism>
<dbReference type="OrthoDB" id="10249309at2759"/>
<reference evidence="11" key="1">
    <citation type="submission" date="2020-10" db="EMBL/GenBank/DDBJ databases">
        <title>Unveiling of a novel bifunctional photoreceptor, Dualchrome1, isolated from a cosmopolitan green alga.</title>
        <authorList>
            <person name="Suzuki S."/>
            <person name="Kawachi M."/>
        </authorList>
    </citation>
    <scope>NUCLEOTIDE SEQUENCE</scope>
    <source>
        <strain evidence="11">NIES 2893</strain>
    </source>
</reference>
<keyword evidence="4" id="KW-0396">Initiation factor</keyword>
<evidence type="ECO:0000256" key="3">
    <source>
        <dbReference type="ARBA" id="ARBA00022490"/>
    </source>
</evidence>
<dbReference type="Gene3D" id="1.20.120.1070">
    <property type="entry name" value="Translation initiation factor eIF-2B, N-terminal domain"/>
    <property type="match status" value="1"/>
</dbReference>
<dbReference type="SUPFAM" id="SSF100950">
    <property type="entry name" value="NagB/RpiA/CoA transferase-like"/>
    <property type="match status" value="1"/>
</dbReference>
<evidence type="ECO:0000256" key="10">
    <source>
        <dbReference type="SAM" id="MobiDB-lite"/>
    </source>
</evidence>
<keyword evidence="5" id="KW-0648">Protein biosynthesis</keyword>
<keyword evidence="12" id="KW-1185">Reference proteome</keyword>
<accession>A0A830HC07</accession>
<evidence type="ECO:0000256" key="2">
    <source>
        <dbReference type="ARBA" id="ARBA00007251"/>
    </source>
</evidence>
<dbReference type="Proteomes" id="UP000660262">
    <property type="component" value="Unassembled WGS sequence"/>
</dbReference>
<name>A0A830HC07_9CHLO</name>
<keyword evidence="3" id="KW-0963">Cytoplasm</keyword>
<dbReference type="PANTHER" id="PTHR45860:SF1">
    <property type="entry name" value="TRANSLATION INITIATION FACTOR EIF-2B SUBUNIT ALPHA"/>
    <property type="match status" value="1"/>
</dbReference>
<dbReference type="PANTHER" id="PTHR45860">
    <property type="entry name" value="TRANSLATION INITIATION FACTOR EIF-2B SUBUNIT ALPHA"/>
    <property type="match status" value="1"/>
</dbReference>
<dbReference type="GO" id="GO:0003743">
    <property type="term" value="F:translation initiation factor activity"/>
    <property type="evidence" value="ECO:0007669"/>
    <property type="project" value="UniProtKB-KW"/>
</dbReference>
<dbReference type="InterPro" id="IPR000649">
    <property type="entry name" value="IF-2B-related"/>
</dbReference>
<dbReference type="InterPro" id="IPR037171">
    <property type="entry name" value="NagB/RpiA_transferase-like"/>
</dbReference>
<feature type="region of interest" description="Disordered" evidence="10">
    <location>
        <begin position="153"/>
        <end position="173"/>
    </location>
</feature>
<dbReference type="GO" id="GO:0005829">
    <property type="term" value="C:cytosol"/>
    <property type="evidence" value="ECO:0007669"/>
    <property type="project" value="UniProtKB-SubCell"/>
</dbReference>
<comment type="caution">
    <text evidence="11">The sequence shown here is derived from an EMBL/GenBank/DDBJ whole genome shotgun (WGS) entry which is preliminary data.</text>
</comment>
<evidence type="ECO:0000313" key="12">
    <source>
        <dbReference type="Proteomes" id="UP000660262"/>
    </source>
</evidence>
<dbReference type="Gene3D" id="3.40.50.10470">
    <property type="entry name" value="Translation initiation factor eif-2b, domain 2"/>
    <property type="match status" value="1"/>
</dbReference>
<dbReference type="GO" id="GO:0005085">
    <property type="term" value="F:guanyl-nucleotide exchange factor activity"/>
    <property type="evidence" value="ECO:0007669"/>
    <property type="project" value="TreeGrafter"/>
</dbReference>
<evidence type="ECO:0000256" key="8">
    <source>
        <dbReference type="ARBA" id="ARBA00046432"/>
    </source>
</evidence>
<evidence type="ECO:0000256" key="5">
    <source>
        <dbReference type="ARBA" id="ARBA00022917"/>
    </source>
</evidence>
<evidence type="ECO:0000256" key="1">
    <source>
        <dbReference type="ARBA" id="ARBA00004514"/>
    </source>
</evidence>
<dbReference type="GO" id="GO:0005851">
    <property type="term" value="C:eukaryotic translation initiation factor 2B complex"/>
    <property type="evidence" value="ECO:0007669"/>
    <property type="project" value="TreeGrafter"/>
</dbReference>
<evidence type="ECO:0000256" key="6">
    <source>
        <dbReference type="ARBA" id="ARBA00044208"/>
    </source>
</evidence>
<dbReference type="InterPro" id="IPR042529">
    <property type="entry name" value="IF_2B-like_C"/>
</dbReference>
<evidence type="ECO:0000256" key="7">
    <source>
        <dbReference type="ARBA" id="ARBA00044236"/>
    </source>
</evidence>
<gene>
    <name evidence="11" type="ORF">PPROV_000162400</name>
</gene>
<proteinExistence type="inferred from homology"/>
<dbReference type="Pfam" id="PF01008">
    <property type="entry name" value="IF-2B"/>
    <property type="match status" value="1"/>
</dbReference>
<evidence type="ECO:0000256" key="9">
    <source>
        <dbReference type="RuleBase" id="RU003814"/>
    </source>
</evidence>
<evidence type="ECO:0000313" key="11">
    <source>
        <dbReference type="EMBL" id="GHP02869.1"/>
    </source>
</evidence>
<protein>
    <recommendedName>
        <fullName evidence="6">Translation initiation factor eIF2B subunit alpha</fullName>
    </recommendedName>
    <alternativeName>
        <fullName evidence="7">eIF2B GDP-GTP exchange factor subunit alpha</fullName>
    </alternativeName>
</protein>
<comment type="subcellular location">
    <subcellularLocation>
        <location evidence="1">Cytoplasm</location>
        <location evidence="1">Cytosol</location>
    </subcellularLocation>
</comment>
<comment type="similarity">
    <text evidence="2 9">Belongs to the eIF-2B alpha/beta/delta subunits family.</text>
</comment>
<sequence length="501" mass="52151">MQRTLSAIVDLDHPLSPSLETAILTKASGIDDNHHANELVGGLQGAHLAQAAMYTDMMPPVSGFQGPVMGFQQAGPFHQDVLHMGGMHAATHAGGTHGGVYGAGTHTHTGAHLGGAFPHAGIAPIQGMMLGGHPEQQFTGGTMRSNTTTIAAALGGASGGSTDPNHDPQREARKERMLSEFYTALQALGGDANLAVAAVRALTNAITRSNASTFMELVHELTEGAAFLREAEGRGPQGIGLTSGCELFLRHLTRSPESISFGDLGANDDHMKALKSHLSARGEQFTEVATAARARIAKRGATFIREGAVVLVHGFSRVVLAVMEHARRSGKSFRVVATEARPDNAGYRMAEALRTRGVDAAVALDSSVCRVLETCDCAFVGAEGVCASGGVLNRIGTRQIALLCQAAGRPLYCAAESFKLTRAFPLGGGDAPQTTPGTEESTAVGVEMGAVAPVAGSEESLLAVATRARDYTEPKTITLVITDLGAWAPSAVSEELLMLYA</sequence>
<comment type="subunit">
    <text evidence="8">Component of the translation initiation factor 2B (eIF2B) complex which is a heterodecamer of two sets of five different subunits: alpha, beta, gamma, delta and epsilon. Subunits alpha, beta and delta comprise a regulatory subcomplex and subunits epsilon and gamma comprise a catalytic subcomplex. Within the complex, the hexameric regulatory complex resides at the center, with the two heterodimeric catalytic subcomplexes bound on opposite sides.</text>
</comment>
<dbReference type="EMBL" id="BNJQ01000004">
    <property type="protein sequence ID" value="GHP02869.1"/>
    <property type="molecule type" value="Genomic_DNA"/>
</dbReference>
<dbReference type="InterPro" id="IPR051501">
    <property type="entry name" value="eIF2B_alpha/beta/delta"/>
</dbReference>
<dbReference type="AlphaFoldDB" id="A0A830HC07"/>